<dbReference type="SUPFAM" id="SSF53067">
    <property type="entry name" value="Actin-like ATPase domain"/>
    <property type="match status" value="1"/>
</dbReference>
<gene>
    <name evidence="1" type="ORF">BJF95_15495</name>
</gene>
<dbReference type="AlphaFoldDB" id="A0A1Q8ZXT1"/>
<accession>A0A1Q8ZXT1</accession>
<keyword evidence="2" id="KW-1185">Reference proteome</keyword>
<dbReference type="Proteomes" id="UP000186894">
    <property type="component" value="Unassembled WGS sequence"/>
</dbReference>
<dbReference type="GO" id="GO:0009384">
    <property type="term" value="F:N-acylmannosamine kinase activity"/>
    <property type="evidence" value="ECO:0007669"/>
    <property type="project" value="TreeGrafter"/>
</dbReference>
<name>A0A1Q8ZXT1_9HYPH</name>
<dbReference type="InterPro" id="IPR043129">
    <property type="entry name" value="ATPase_NBD"/>
</dbReference>
<dbReference type="STRING" id="1867956.BJF95_15495"/>
<proteinExistence type="predicted"/>
<dbReference type="PANTHER" id="PTHR18964:SF169">
    <property type="entry name" value="N-ACETYLMANNOSAMINE KINASE"/>
    <property type="match status" value="1"/>
</dbReference>
<dbReference type="InterPro" id="IPR000600">
    <property type="entry name" value="ROK"/>
</dbReference>
<dbReference type="OrthoDB" id="8595273at2"/>
<dbReference type="PANTHER" id="PTHR18964">
    <property type="entry name" value="ROK (REPRESSOR, ORF, KINASE) FAMILY"/>
    <property type="match status" value="1"/>
</dbReference>
<dbReference type="Gene3D" id="3.30.420.40">
    <property type="match status" value="2"/>
</dbReference>
<protein>
    <submittedName>
        <fullName evidence="1">NagC family transcriptional regulator</fullName>
    </submittedName>
</protein>
<comment type="caution">
    <text evidence="1">The sequence shown here is derived from an EMBL/GenBank/DDBJ whole genome shotgun (WGS) entry which is preliminary data.</text>
</comment>
<dbReference type="SUPFAM" id="SSF46785">
    <property type="entry name" value="Winged helix' DNA-binding domain"/>
    <property type="match status" value="1"/>
</dbReference>
<dbReference type="Gene3D" id="1.10.10.10">
    <property type="entry name" value="Winged helix-like DNA-binding domain superfamily/Winged helix DNA-binding domain"/>
    <property type="match status" value="1"/>
</dbReference>
<dbReference type="InterPro" id="IPR036388">
    <property type="entry name" value="WH-like_DNA-bd_sf"/>
</dbReference>
<dbReference type="Pfam" id="PF00480">
    <property type="entry name" value="ROK"/>
    <property type="match status" value="1"/>
</dbReference>
<reference evidence="1 2" key="1">
    <citation type="submission" date="2016-09" db="EMBL/GenBank/DDBJ databases">
        <title>Rhizobium oryziradicis sp. nov., isolated from the root of rice.</title>
        <authorList>
            <person name="Zhao J."/>
            <person name="Zhang X."/>
        </authorList>
    </citation>
    <scope>NUCLEOTIDE SEQUENCE [LARGE SCALE GENOMIC DNA]</scope>
    <source>
        <strain evidence="1 2">N19</strain>
    </source>
</reference>
<evidence type="ECO:0000313" key="2">
    <source>
        <dbReference type="Proteomes" id="UP000186894"/>
    </source>
</evidence>
<dbReference type="GO" id="GO:0019262">
    <property type="term" value="P:N-acetylneuraminate catabolic process"/>
    <property type="evidence" value="ECO:0007669"/>
    <property type="project" value="TreeGrafter"/>
</dbReference>
<evidence type="ECO:0000313" key="1">
    <source>
        <dbReference type="EMBL" id="OLP46724.1"/>
    </source>
</evidence>
<organism evidence="1 2">
    <name type="scientific">Rhizobium oryziradicis</name>
    <dbReference type="NCBI Taxonomy" id="1867956"/>
    <lineage>
        <taxon>Bacteria</taxon>
        <taxon>Pseudomonadati</taxon>
        <taxon>Pseudomonadota</taxon>
        <taxon>Alphaproteobacteria</taxon>
        <taxon>Hyphomicrobiales</taxon>
        <taxon>Rhizobiaceae</taxon>
        <taxon>Rhizobium/Agrobacterium group</taxon>
        <taxon>Rhizobium</taxon>
    </lineage>
</organism>
<sequence length="381" mass="42295">MLLVNSSPSSKHPLLSFSERWVLDVIRRHGPVVRADVTTHVDLAQQSVHRLVEGLVQRGFVRTGETVRRGRGQPSASLELQREAAYSVGISVNTDTITICLVDLACHTVEQLVLGQPSLHRKTALLEIRDALQRMVKRNAVPMDKIVGIGFALSGFFVSGGGINAPEPMRDWSLVNLEPELEAFFEKPIWIENNATTGAIGEKMRGAGLWAKTFVYISFNYGFGTGIVIDGKAYFGAHGNAGEVRIYTPGEESEKRPALRYLIEELRKRGIAIDTVNDLRDRFDPNWPGVEEWIERTIPQLDRAVNTLTGLLDPEAIVYGGQIPPELGRMLIERTTLWNNHRYNTPPPQPKLILSEANVDPSAAGAAMLPLDALFFKLERS</sequence>
<dbReference type="InterPro" id="IPR036390">
    <property type="entry name" value="WH_DNA-bd_sf"/>
</dbReference>
<dbReference type="EMBL" id="MKIM01000019">
    <property type="protein sequence ID" value="OLP46724.1"/>
    <property type="molecule type" value="Genomic_DNA"/>
</dbReference>